<evidence type="ECO:0000313" key="4">
    <source>
        <dbReference type="Proteomes" id="UP000256970"/>
    </source>
</evidence>
<name>A0A383W3Z5_TETOB</name>
<keyword evidence="4" id="KW-1185">Reference proteome</keyword>
<accession>A0A383W3Z5</accession>
<feature type="signal peptide" evidence="2">
    <location>
        <begin position="1"/>
        <end position="20"/>
    </location>
</feature>
<protein>
    <submittedName>
        <fullName evidence="3">Uncharacterized protein</fullName>
    </submittedName>
</protein>
<sequence>MNVLPALLLIALIVIQECTAYAQLAGGRPGLRQQIVRQQQKRDRQEEQRRSDQAAQLQQRMVQRVRRTDPNNADLPGTTVTAPAAGPYLPSDDAAAAGQSFPSVFNGIVGPYSSRSSRAPGGPEFAFGWAPVVLDGSPEEEFDDAWQQPKVWNYRCYKACSSYQMNPMRLYGGNNQPADLCYFNRTRPDGKPYFVAGTWFPGERENRWESTCRGRDANGGPAVQFALGWDKQARGSGCLQLGDVAAAEADWQQSLFWAFTGILALGACISSTNQRVNADYGRLELQKQKNELLREVLRVQQQAAKQQQQLHQFEAALKGDGSTANSSASSSGSSAKRQQWAPLKQQLLSSLSG</sequence>
<feature type="compositionally biased region" description="Basic and acidic residues" evidence="1">
    <location>
        <begin position="40"/>
        <end position="52"/>
    </location>
</feature>
<feature type="chain" id="PRO_5016863696" evidence="2">
    <location>
        <begin position="21"/>
        <end position="353"/>
    </location>
</feature>
<evidence type="ECO:0000256" key="2">
    <source>
        <dbReference type="SAM" id="SignalP"/>
    </source>
</evidence>
<feature type="region of interest" description="Disordered" evidence="1">
    <location>
        <begin position="314"/>
        <end position="353"/>
    </location>
</feature>
<proteinExistence type="predicted"/>
<dbReference type="Proteomes" id="UP000256970">
    <property type="component" value="Unassembled WGS sequence"/>
</dbReference>
<keyword evidence="2" id="KW-0732">Signal</keyword>
<evidence type="ECO:0000256" key="1">
    <source>
        <dbReference type="SAM" id="MobiDB-lite"/>
    </source>
</evidence>
<reference evidence="3 4" key="1">
    <citation type="submission" date="2016-10" db="EMBL/GenBank/DDBJ databases">
        <authorList>
            <person name="Cai Z."/>
        </authorList>
    </citation>
    <scope>NUCLEOTIDE SEQUENCE [LARGE SCALE GENOMIC DNA]</scope>
</reference>
<dbReference type="EMBL" id="FNXT01001050">
    <property type="protein sequence ID" value="SZX71396.1"/>
    <property type="molecule type" value="Genomic_DNA"/>
</dbReference>
<feature type="compositionally biased region" description="Low complexity" evidence="1">
    <location>
        <begin position="53"/>
        <end position="62"/>
    </location>
</feature>
<gene>
    <name evidence="3" type="ORF">BQ4739_LOCUS11548</name>
</gene>
<dbReference type="AlphaFoldDB" id="A0A383W3Z5"/>
<organism evidence="3 4">
    <name type="scientific">Tetradesmus obliquus</name>
    <name type="common">Green alga</name>
    <name type="synonym">Acutodesmus obliquus</name>
    <dbReference type="NCBI Taxonomy" id="3088"/>
    <lineage>
        <taxon>Eukaryota</taxon>
        <taxon>Viridiplantae</taxon>
        <taxon>Chlorophyta</taxon>
        <taxon>core chlorophytes</taxon>
        <taxon>Chlorophyceae</taxon>
        <taxon>CS clade</taxon>
        <taxon>Sphaeropleales</taxon>
        <taxon>Scenedesmaceae</taxon>
        <taxon>Tetradesmus</taxon>
    </lineage>
</organism>
<feature type="region of interest" description="Disordered" evidence="1">
    <location>
        <begin position="35"/>
        <end position="86"/>
    </location>
</feature>
<evidence type="ECO:0000313" key="3">
    <source>
        <dbReference type="EMBL" id="SZX71396.1"/>
    </source>
</evidence>
<feature type="compositionally biased region" description="Low complexity" evidence="1">
    <location>
        <begin position="314"/>
        <end position="335"/>
    </location>
</feature>